<evidence type="ECO:0008006" key="4">
    <source>
        <dbReference type="Google" id="ProtNLM"/>
    </source>
</evidence>
<dbReference type="AlphaFoldDB" id="A0AAU9R9C2"/>
<protein>
    <recommendedName>
        <fullName evidence="4">60S ribosomal protein L18a-like protein</fullName>
    </recommendedName>
</protein>
<dbReference type="PANTHER" id="PTHR46631:SF26">
    <property type="entry name" value="LARGE RIBOSOMAL SUBUNIT PROTEIN EL20Z"/>
    <property type="match status" value="1"/>
</dbReference>
<dbReference type="PANTHER" id="PTHR46631">
    <property type="entry name" value="60S RIBOSOMAL PROTEIN L18A-LIKE"/>
    <property type="match status" value="1"/>
</dbReference>
<keyword evidence="1" id="KW-1133">Transmembrane helix</keyword>
<feature type="transmembrane region" description="Helical" evidence="1">
    <location>
        <begin position="143"/>
        <end position="163"/>
    </location>
</feature>
<evidence type="ECO:0000313" key="2">
    <source>
        <dbReference type="EMBL" id="CAH2034419.1"/>
    </source>
</evidence>
<feature type="transmembrane region" description="Helical" evidence="1">
    <location>
        <begin position="109"/>
        <end position="131"/>
    </location>
</feature>
<gene>
    <name evidence="2" type="ORF">TAV2_LOCUS3434</name>
</gene>
<keyword evidence="1" id="KW-0472">Membrane</keyword>
<keyword evidence="3" id="KW-1185">Reference proteome</keyword>
<proteinExistence type="predicted"/>
<organism evidence="2 3">
    <name type="scientific">Thlaspi arvense</name>
    <name type="common">Field penny-cress</name>
    <dbReference type="NCBI Taxonomy" id="13288"/>
    <lineage>
        <taxon>Eukaryota</taxon>
        <taxon>Viridiplantae</taxon>
        <taxon>Streptophyta</taxon>
        <taxon>Embryophyta</taxon>
        <taxon>Tracheophyta</taxon>
        <taxon>Spermatophyta</taxon>
        <taxon>Magnoliopsida</taxon>
        <taxon>eudicotyledons</taxon>
        <taxon>Gunneridae</taxon>
        <taxon>Pentapetalae</taxon>
        <taxon>rosids</taxon>
        <taxon>malvids</taxon>
        <taxon>Brassicales</taxon>
        <taxon>Brassicaceae</taxon>
        <taxon>Thlaspideae</taxon>
        <taxon>Thlaspi</taxon>
    </lineage>
</organism>
<dbReference type="InterPro" id="IPR044804">
    <property type="entry name" value="Ribosomal_eL20z-like"/>
</dbReference>
<dbReference type="EMBL" id="OU466857">
    <property type="protein sequence ID" value="CAH2034419.1"/>
    <property type="molecule type" value="Genomic_DNA"/>
</dbReference>
<dbReference type="Proteomes" id="UP000836841">
    <property type="component" value="Chromosome 1"/>
</dbReference>
<evidence type="ECO:0000256" key="1">
    <source>
        <dbReference type="SAM" id="Phobius"/>
    </source>
</evidence>
<keyword evidence="1" id="KW-0812">Transmembrane</keyword>
<reference evidence="2 3" key="1">
    <citation type="submission" date="2022-03" db="EMBL/GenBank/DDBJ databases">
        <authorList>
            <person name="Nunn A."/>
            <person name="Chopra R."/>
            <person name="Nunn A."/>
            <person name="Contreras Garrido A."/>
        </authorList>
    </citation>
    <scope>NUCLEOTIDE SEQUENCE [LARGE SCALE GENOMIC DNA]</scope>
</reference>
<name>A0AAU9R9C2_THLAR</name>
<accession>A0AAU9R9C2</accession>
<sequence length="169" mass="18468">MDEEATKPRDSTANQQHQYYYGTFQGVANYHPPAPPPQHPIATTPLFHPGYAYQNPQGPPGGGFVNYAQGFPVVPVLNLGFAVSEYTVVEVRQMREHHDLPCCGFGMGWFLFIMGFLFGGIPWYLGAVIILCTSVDHREKAGYVACAIAAVVYLIAVTLGMAGNVSSIW</sequence>
<evidence type="ECO:0000313" key="3">
    <source>
        <dbReference type="Proteomes" id="UP000836841"/>
    </source>
</evidence>